<dbReference type="EMBL" id="JAGYPN010000001">
    <property type="protein sequence ID" value="MBS4222024.1"/>
    <property type="molecule type" value="Genomic_DNA"/>
</dbReference>
<protein>
    <submittedName>
        <fullName evidence="1">Uncharacterized protein</fullName>
    </submittedName>
</protein>
<dbReference type="Proteomes" id="UP000676456">
    <property type="component" value="Unassembled WGS sequence"/>
</dbReference>
<accession>A0A942USA2</accession>
<reference evidence="1 2" key="1">
    <citation type="submission" date="2021-05" db="EMBL/GenBank/DDBJ databases">
        <title>Novel Bacillus species.</title>
        <authorList>
            <person name="Liu G."/>
        </authorList>
    </citation>
    <scope>NUCLEOTIDE SEQUENCE [LARGE SCALE GENOMIC DNA]</scope>
    <source>
        <strain evidence="1 2">FJAT-49682</strain>
    </source>
</reference>
<name>A0A942USA2_9BACI</name>
<evidence type="ECO:0000313" key="1">
    <source>
        <dbReference type="EMBL" id="MBS4222024.1"/>
    </source>
</evidence>
<proteinExistence type="predicted"/>
<dbReference type="AlphaFoldDB" id="A0A942USA2"/>
<dbReference type="RefSeq" id="WP_213096998.1">
    <property type="nucleotide sequence ID" value="NZ_JAGYPN010000001.1"/>
</dbReference>
<gene>
    <name evidence="1" type="ORF">KHA91_04555</name>
</gene>
<evidence type="ECO:0000313" key="2">
    <source>
        <dbReference type="Proteomes" id="UP000676456"/>
    </source>
</evidence>
<organism evidence="1 2">
    <name type="scientific">Lederbergia citrea</name>
    <dbReference type="NCBI Taxonomy" id="2833581"/>
    <lineage>
        <taxon>Bacteria</taxon>
        <taxon>Bacillati</taxon>
        <taxon>Bacillota</taxon>
        <taxon>Bacilli</taxon>
        <taxon>Bacillales</taxon>
        <taxon>Bacillaceae</taxon>
        <taxon>Lederbergia</taxon>
    </lineage>
</organism>
<keyword evidence="2" id="KW-1185">Reference proteome</keyword>
<comment type="caution">
    <text evidence="1">The sequence shown here is derived from an EMBL/GenBank/DDBJ whole genome shotgun (WGS) entry which is preliminary data.</text>
</comment>
<sequence>MDMLFGLAKGKSVIITNIAKTLEEPIDTIQTVKRLFTRLEAFHEDYLYNNVAVMKKILDQGDFN</sequence>